<organism evidence="8 9">
    <name type="scientific">Pollutimonas bauzanensis</name>
    <dbReference type="NCBI Taxonomy" id="658167"/>
    <lineage>
        <taxon>Bacteria</taxon>
        <taxon>Pseudomonadati</taxon>
        <taxon>Pseudomonadota</taxon>
        <taxon>Betaproteobacteria</taxon>
        <taxon>Burkholderiales</taxon>
        <taxon>Alcaligenaceae</taxon>
        <taxon>Pollutimonas</taxon>
    </lineage>
</organism>
<keyword evidence="2" id="KW-1003">Cell membrane</keyword>
<reference evidence="8 9" key="1">
    <citation type="submission" date="2016-11" db="EMBL/GenBank/DDBJ databases">
        <authorList>
            <person name="Jaros S."/>
            <person name="Januszkiewicz K."/>
            <person name="Wedrychowicz H."/>
        </authorList>
    </citation>
    <scope>NUCLEOTIDE SEQUENCE [LARGE SCALE GENOMIC DNA]</scope>
    <source>
        <strain evidence="8 9">CGMCC 1.10190</strain>
    </source>
</reference>
<dbReference type="InterPro" id="IPR003838">
    <property type="entry name" value="ABC3_permease_C"/>
</dbReference>
<evidence type="ECO:0000256" key="3">
    <source>
        <dbReference type="ARBA" id="ARBA00022692"/>
    </source>
</evidence>
<gene>
    <name evidence="8" type="ORF">SAMN04488135_11775</name>
</gene>
<protein>
    <submittedName>
        <fullName evidence="8">Putative ABC transport system permease protein</fullName>
    </submittedName>
</protein>
<evidence type="ECO:0000256" key="2">
    <source>
        <dbReference type="ARBA" id="ARBA00022475"/>
    </source>
</evidence>
<dbReference type="GO" id="GO:0005886">
    <property type="term" value="C:plasma membrane"/>
    <property type="evidence" value="ECO:0007669"/>
    <property type="project" value="UniProtKB-SubCell"/>
</dbReference>
<dbReference type="PANTHER" id="PTHR30287">
    <property type="entry name" value="MEMBRANE COMPONENT OF PREDICTED ABC SUPERFAMILY METABOLITE UPTAKE TRANSPORTER"/>
    <property type="match status" value="1"/>
</dbReference>
<feature type="transmembrane region" description="Helical" evidence="6">
    <location>
        <begin position="423"/>
        <end position="444"/>
    </location>
</feature>
<feature type="domain" description="ABC3 transporter permease C-terminal" evidence="7">
    <location>
        <begin position="264"/>
        <end position="379"/>
    </location>
</feature>
<evidence type="ECO:0000313" key="8">
    <source>
        <dbReference type="EMBL" id="SHI26591.1"/>
    </source>
</evidence>
<evidence type="ECO:0000256" key="1">
    <source>
        <dbReference type="ARBA" id="ARBA00004651"/>
    </source>
</evidence>
<feature type="transmembrane region" description="Helical" evidence="6">
    <location>
        <begin position="398"/>
        <end position="417"/>
    </location>
</feature>
<dbReference type="STRING" id="658167.SAMN04488135_11775"/>
<keyword evidence="5 6" id="KW-0472">Membrane</keyword>
<evidence type="ECO:0000256" key="5">
    <source>
        <dbReference type="ARBA" id="ARBA00023136"/>
    </source>
</evidence>
<evidence type="ECO:0000259" key="7">
    <source>
        <dbReference type="Pfam" id="PF02687"/>
    </source>
</evidence>
<evidence type="ECO:0000256" key="6">
    <source>
        <dbReference type="SAM" id="Phobius"/>
    </source>
</evidence>
<feature type="transmembrane region" description="Helical" evidence="6">
    <location>
        <begin position="355"/>
        <end position="377"/>
    </location>
</feature>
<comment type="subcellular location">
    <subcellularLocation>
        <location evidence="1">Cell membrane</location>
        <topology evidence="1">Multi-pass membrane protein</topology>
    </subcellularLocation>
</comment>
<proteinExistence type="predicted"/>
<evidence type="ECO:0000313" key="9">
    <source>
        <dbReference type="Proteomes" id="UP000184226"/>
    </source>
</evidence>
<feature type="transmembrane region" description="Helical" evidence="6">
    <location>
        <begin position="261"/>
        <end position="281"/>
    </location>
</feature>
<dbReference type="Pfam" id="PF02687">
    <property type="entry name" value="FtsX"/>
    <property type="match status" value="2"/>
</dbReference>
<accession>A0A1M5ZQW9</accession>
<feature type="transmembrane region" description="Helical" evidence="6">
    <location>
        <begin position="27"/>
        <end position="45"/>
    </location>
</feature>
<feature type="transmembrane region" description="Helical" evidence="6">
    <location>
        <begin position="709"/>
        <end position="730"/>
    </location>
</feature>
<feature type="domain" description="ABC3 transporter permease C-terminal" evidence="7">
    <location>
        <begin position="713"/>
        <end position="826"/>
    </location>
</feature>
<dbReference type="OrthoDB" id="5292592at2"/>
<name>A0A1M5ZQW9_9BURK</name>
<feature type="transmembrane region" description="Helical" evidence="6">
    <location>
        <begin position="473"/>
        <end position="493"/>
    </location>
</feature>
<keyword evidence="9" id="KW-1185">Reference proteome</keyword>
<dbReference type="InterPro" id="IPR038766">
    <property type="entry name" value="Membrane_comp_ABC_pdt"/>
</dbReference>
<evidence type="ECO:0000256" key="4">
    <source>
        <dbReference type="ARBA" id="ARBA00022989"/>
    </source>
</evidence>
<keyword evidence="3 6" id="KW-0812">Transmembrane</keyword>
<dbReference type="PANTHER" id="PTHR30287:SF1">
    <property type="entry name" value="INNER MEMBRANE PROTEIN"/>
    <property type="match status" value="1"/>
</dbReference>
<feature type="transmembrane region" description="Helical" evidence="6">
    <location>
        <begin position="313"/>
        <end position="343"/>
    </location>
</feature>
<keyword evidence="4 6" id="KW-1133">Transmembrane helix</keyword>
<feature type="transmembrane region" description="Helical" evidence="6">
    <location>
        <begin position="796"/>
        <end position="822"/>
    </location>
</feature>
<dbReference type="AlphaFoldDB" id="A0A1M5ZQW9"/>
<dbReference type="RefSeq" id="WP_073108450.1">
    <property type="nucleotide sequence ID" value="NZ_FQXE01000017.1"/>
</dbReference>
<feature type="transmembrane region" description="Helical" evidence="6">
    <location>
        <begin position="761"/>
        <end position="784"/>
    </location>
</feature>
<dbReference type="Proteomes" id="UP000184226">
    <property type="component" value="Unassembled WGS sequence"/>
</dbReference>
<sequence>MRSSRLSNIWLGVRALRRDWHSGEIRLLALALVIAVAAVTSVGFLSDRVGRALERDSAQMLGGDLALQADEPIPADFIERARALRLDTARTLQFPSMVSSGEQSQLVSLKAVSEGYPLRGELRLSDTAAGKGEPLRLLPQPGTVWVDAQVLGLLGIPVGGTMAVGDATMKVARVIAYEPDRGMQFVNVAPRVMLALDDLPATGLLAPGSRVSYQLLVAGAPDAVGAYKRWLDAHMKRGQKLSSLETNRPEVQRALDRAHQFLVLVALLTVMIAAVAVALAARRFSLRHQDGIAIMRCLGAGKSQLTIMLWLEFLLLALIASAAGALAGFAVHQGLVAVVAAWLDTSLPAASWQPALQGLVAGLLLLLGFALPPLAALRQVPPARVLRRDASMTLARRWPAYGLGVAAFFLLIVWISGDMRLSLVISAGFLGAFFIFAALAYLLVRALGFMRYRVNGHPALRFALAGMARRRGLTVTQLCSLAMGLMILLLLAITRSDLLQSWQSTLPPDAPNTFLINIQPDQRQAVAARLERAGIRDPLLSPMVRGRLLAINQQAVNPDSYTEDRARRLVDREFNLSYTDTLPASNEIAQGRWLDPAKAEVSLESGLAKALGIHLRDRLTFDVAGRAVEVVVSSVRAVKWDSFQANFFAIMSPIALKDAPATFITSMHVPAAGHALTQDLVRAFPNLTVFDVGSILGQVQRVLDQVVQAVQLLFLFTVAAGILVLGAALFSTRDERMHEVAVLRALGASGRQLAAAMRIELLVLGAMAGLLAAFGAVAIAWVLADQVFDFTLALSWWPWLVGVAAGMLASAAGGHMALAGVLKTPPLVSLREAA</sequence>
<dbReference type="EMBL" id="FQXE01000017">
    <property type="protein sequence ID" value="SHI26591.1"/>
    <property type="molecule type" value="Genomic_DNA"/>
</dbReference>